<keyword evidence="4 12" id="KW-1003">Cell membrane</keyword>
<accession>A0A2T5I9L8</accession>
<dbReference type="GO" id="GO:0015095">
    <property type="term" value="F:magnesium ion transmembrane transporter activity"/>
    <property type="evidence" value="ECO:0007669"/>
    <property type="project" value="UniProtKB-UniRule"/>
</dbReference>
<evidence type="ECO:0000313" key="13">
    <source>
        <dbReference type="EMBL" id="PTQ80497.1"/>
    </source>
</evidence>
<dbReference type="FunFam" id="1.20.58.340:FF:000004">
    <property type="entry name" value="Magnesium transport protein CorA"/>
    <property type="match status" value="1"/>
</dbReference>
<dbReference type="GO" id="GO:0015087">
    <property type="term" value="F:cobalt ion transmembrane transporter activity"/>
    <property type="evidence" value="ECO:0007669"/>
    <property type="project" value="UniProtKB-UniRule"/>
</dbReference>
<keyword evidence="6 12" id="KW-0460">Magnesium</keyword>
<comment type="caution">
    <text evidence="13">The sequence shown here is derived from an EMBL/GenBank/DDBJ whole genome shotgun (WGS) entry which is preliminary data.</text>
</comment>
<dbReference type="InterPro" id="IPR045863">
    <property type="entry name" value="CorA_TM1_TM2"/>
</dbReference>
<dbReference type="InterPro" id="IPR004488">
    <property type="entry name" value="Mg/Co-transport_prot_CorA"/>
</dbReference>
<evidence type="ECO:0000256" key="7">
    <source>
        <dbReference type="ARBA" id="ARBA00022989"/>
    </source>
</evidence>
<dbReference type="Pfam" id="PF01544">
    <property type="entry name" value="CorA"/>
    <property type="match status" value="1"/>
</dbReference>
<evidence type="ECO:0000256" key="9">
    <source>
        <dbReference type="ARBA" id="ARBA00023136"/>
    </source>
</evidence>
<dbReference type="PANTHER" id="PTHR46494:SF1">
    <property type="entry name" value="CORA FAMILY METAL ION TRANSPORTER (EUROFUNG)"/>
    <property type="match status" value="1"/>
</dbReference>
<dbReference type="SUPFAM" id="SSF144083">
    <property type="entry name" value="Magnesium transport protein CorA, transmembrane region"/>
    <property type="match status" value="1"/>
</dbReference>
<name>A0A2T5I9L8_9LACT</name>
<proteinExistence type="inferred from homology"/>
<dbReference type="OrthoDB" id="9803416at2"/>
<dbReference type="AlphaFoldDB" id="A0A2T5I9L8"/>
<keyword evidence="14" id="KW-1185">Reference proteome</keyword>
<dbReference type="Proteomes" id="UP000244161">
    <property type="component" value="Unassembled WGS sequence"/>
</dbReference>
<comment type="function">
    <text evidence="11">Mediates influx of magnesium ions. Alternates between open and closed states. Activated by low cytoplasmic Mg(2+) levels. Inactive when cytoplasmic Mg(2+) levels are high.</text>
</comment>
<evidence type="ECO:0000256" key="2">
    <source>
        <dbReference type="ARBA" id="ARBA00009765"/>
    </source>
</evidence>
<evidence type="ECO:0000256" key="12">
    <source>
        <dbReference type="RuleBase" id="RU362010"/>
    </source>
</evidence>
<keyword evidence="8 12" id="KW-0406">Ion transport</keyword>
<feature type="transmembrane region" description="Helical" evidence="12">
    <location>
        <begin position="291"/>
        <end position="311"/>
    </location>
</feature>
<evidence type="ECO:0000256" key="4">
    <source>
        <dbReference type="ARBA" id="ARBA00022475"/>
    </source>
</evidence>
<organism evidence="13 14">
    <name type="scientific">Trichococcus patagoniensis</name>
    <dbReference type="NCBI Taxonomy" id="382641"/>
    <lineage>
        <taxon>Bacteria</taxon>
        <taxon>Bacillati</taxon>
        <taxon>Bacillota</taxon>
        <taxon>Bacilli</taxon>
        <taxon>Lactobacillales</taxon>
        <taxon>Carnobacteriaceae</taxon>
        <taxon>Trichococcus</taxon>
    </lineage>
</organism>
<dbReference type="EMBL" id="QAOM01000028">
    <property type="protein sequence ID" value="PTQ80497.1"/>
    <property type="molecule type" value="Genomic_DNA"/>
</dbReference>
<dbReference type="SUPFAM" id="SSF143865">
    <property type="entry name" value="CorA soluble domain-like"/>
    <property type="match status" value="1"/>
</dbReference>
<dbReference type="PANTHER" id="PTHR46494">
    <property type="entry name" value="CORA FAMILY METAL ION TRANSPORTER (EUROFUNG)"/>
    <property type="match status" value="1"/>
</dbReference>
<dbReference type="GO" id="GO:0005886">
    <property type="term" value="C:plasma membrane"/>
    <property type="evidence" value="ECO:0007669"/>
    <property type="project" value="UniProtKB-SubCell"/>
</dbReference>
<keyword evidence="7 12" id="KW-1133">Transmembrane helix</keyword>
<evidence type="ECO:0000256" key="6">
    <source>
        <dbReference type="ARBA" id="ARBA00022842"/>
    </source>
</evidence>
<dbReference type="Gene3D" id="3.30.460.20">
    <property type="entry name" value="CorA soluble domain-like"/>
    <property type="match status" value="1"/>
</dbReference>
<evidence type="ECO:0000256" key="11">
    <source>
        <dbReference type="ARBA" id="ARBA00045497"/>
    </source>
</evidence>
<gene>
    <name evidence="12" type="primary">corA</name>
    <name evidence="13" type="ORF">C8U37_12825</name>
</gene>
<evidence type="ECO:0000256" key="5">
    <source>
        <dbReference type="ARBA" id="ARBA00022692"/>
    </source>
</evidence>
<dbReference type="CDD" id="cd12831">
    <property type="entry name" value="TmCorA-like_u2"/>
    <property type="match status" value="1"/>
</dbReference>
<dbReference type="InterPro" id="IPR002523">
    <property type="entry name" value="MgTranspt_CorA/ZnTranspt_ZntB"/>
</dbReference>
<evidence type="ECO:0000256" key="1">
    <source>
        <dbReference type="ARBA" id="ARBA00004651"/>
    </source>
</evidence>
<evidence type="ECO:0000256" key="8">
    <source>
        <dbReference type="ARBA" id="ARBA00023065"/>
    </source>
</evidence>
<dbReference type="NCBIfam" id="TIGR00383">
    <property type="entry name" value="corA"/>
    <property type="match status" value="1"/>
</dbReference>
<feature type="transmembrane region" description="Helical" evidence="12">
    <location>
        <begin position="259"/>
        <end position="279"/>
    </location>
</feature>
<comment type="similarity">
    <text evidence="2 12">Belongs to the CorA metal ion transporter (MIT) (TC 1.A.35) family.</text>
</comment>
<reference evidence="13 14" key="1">
    <citation type="submission" date="2018-04" db="EMBL/GenBank/DDBJ databases">
        <title>Genomic Encyclopedia of Archaeal and Bacterial Type Strains, Phase II (KMG-II): from individual species to whole genera.</title>
        <authorList>
            <person name="Goeker M."/>
        </authorList>
    </citation>
    <scope>NUCLEOTIDE SEQUENCE [LARGE SCALE GENOMIC DNA]</scope>
    <source>
        <strain evidence="13 14">DSM 18806</strain>
    </source>
</reference>
<evidence type="ECO:0000256" key="3">
    <source>
        <dbReference type="ARBA" id="ARBA00022448"/>
    </source>
</evidence>
<dbReference type="InterPro" id="IPR045861">
    <property type="entry name" value="CorA_cytoplasmic_dom"/>
</dbReference>
<comment type="catalytic activity">
    <reaction evidence="10">
        <text>Mg(2+)(in) = Mg(2+)(out)</text>
        <dbReference type="Rhea" id="RHEA:29827"/>
        <dbReference type="ChEBI" id="CHEBI:18420"/>
    </reaction>
</comment>
<dbReference type="Gene3D" id="1.20.58.340">
    <property type="entry name" value="Magnesium transport protein CorA, transmembrane region"/>
    <property type="match status" value="2"/>
</dbReference>
<dbReference type="RefSeq" id="WP_108033774.1">
    <property type="nucleotide sequence ID" value="NZ_QAOM01000028.1"/>
</dbReference>
<protein>
    <recommendedName>
        <fullName evidence="12">Magnesium transport protein CorA</fullName>
    </recommendedName>
</protein>
<evidence type="ECO:0000256" key="10">
    <source>
        <dbReference type="ARBA" id="ARBA00034269"/>
    </source>
</evidence>
<dbReference type="GO" id="GO:0050897">
    <property type="term" value="F:cobalt ion binding"/>
    <property type="evidence" value="ECO:0007669"/>
    <property type="project" value="TreeGrafter"/>
</dbReference>
<keyword evidence="5 12" id="KW-0812">Transmembrane</keyword>
<evidence type="ECO:0000313" key="14">
    <source>
        <dbReference type="Proteomes" id="UP000244161"/>
    </source>
</evidence>
<sequence length="317" mass="37469">MITVTGITADNLVHTGIDLDTTDLSSYKWIWADFNEPSPTEVKYLEKTFHFHPLAIEDCLQILQRPKLDYYEDYTFYVTHHVREEGRDLFKEELDFFVSEKLIVTFQLAHSKEVAYIQNQLLAQHNAENWDPYFIFYRILDQIVDNYFPLIHDIEDRLAQLEEENLNKTTAGFIPELMESRHLLLGLLQTVNPMRDLLYRMLNSQHLEGVRKRRSYFSDIHDDLLKVSEMITSNREMTTDMRDSYLSLNSHQTNNVMKVLTIITSIFSPLTLIAGIYGMNFEHMPELTWKYGYFLAIGLMFGIGLAMYRWFKKNGWF</sequence>
<keyword evidence="9 12" id="KW-0472">Membrane</keyword>
<dbReference type="GO" id="GO:0000287">
    <property type="term" value="F:magnesium ion binding"/>
    <property type="evidence" value="ECO:0007669"/>
    <property type="project" value="TreeGrafter"/>
</dbReference>
<comment type="subcellular location">
    <subcellularLocation>
        <location evidence="1">Cell membrane</location>
        <topology evidence="1">Multi-pass membrane protein</topology>
    </subcellularLocation>
    <subcellularLocation>
        <location evidence="12">Membrane</location>
        <topology evidence="12">Multi-pass membrane protein</topology>
    </subcellularLocation>
</comment>
<keyword evidence="3 12" id="KW-0813">Transport</keyword>